<feature type="region of interest" description="Disordered" evidence="5">
    <location>
        <begin position="1"/>
        <end position="94"/>
    </location>
</feature>
<proteinExistence type="inferred from homology"/>
<reference evidence="7" key="1">
    <citation type="submission" date="2025-08" db="UniProtKB">
        <authorList>
            <consortium name="RefSeq"/>
        </authorList>
    </citation>
    <scope>IDENTIFICATION</scope>
</reference>
<dbReference type="GeneID" id="103592664"/>
<evidence type="ECO:0000256" key="1">
    <source>
        <dbReference type="ARBA" id="ARBA00005483"/>
    </source>
</evidence>
<sequence length="397" mass="42631">MKAPPAARIPVRTLPRPGPHPRGSVLPASGALTRLERVRSAGPGEREVEPAAPSQWPLARVSAPPPPRSLRPALTPIAPPLDHKGQGGLKARGWRGSEASSVNCSRSFTGCPLCSRTQHWATVGSGFPSQEKCSAGARSSPAWENPEQCHPWVIGNLPELGTAPPLPLNGSRPEMPEELTSPESCHQAIMDEQKRINTPVSLPLGCDNSEVQALTPNVTIFGDKAIQEKHSKGQLRLPRRQPRGSKDWLIGGEGAGRGQAKPGDSACCSCPREPPPQPPPRSRARELIRANGRKQAGGRPGGGSAVTVKQHRKEIRQRLSLTESILEQLVRLCTGQEGDIPELEAGRDELVDVETGNTRAARGKALLADCYKPTEAFISGLLDKIRGMQKLNTPQKK</sequence>
<keyword evidence="2 4" id="KW-0597">Phosphoprotein</keyword>
<dbReference type="Proteomes" id="UP000694923">
    <property type="component" value="Unplaced"/>
</dbReference>
<evidence type="ECO:0000313" key="7">
    <source>
        <dbReference type="RefSeq" id="XP_008573688.1"/>
    </source>
</evidence>
<evidence type="ECO:0000313" key="6">
    <source>
        <dbReference type="Proteomes" id="UP000694923"/>
    </source>
</evidence>
<evidence type="ECO:0000256" key="4">
    <source>
        <dbReference type="RuleBase" id="RU369059"/>
    </source>
</evidence>
<dbReference type="RefSeq" id="XP_008573688.1">
    <property type="nucleotide sequence ID" value="XM_008575466.1"/>
</dbReference>
<comment type="function">
    <text evidence="4">Inhibitor of PPP1CA.</text>
</comment>
<keyword evidence="3 4" id="KW-0650">Protein phosphatase inhibitor</keyword>
<gene>
    <name evidence="7" type="primary">LOC103592664</name>
</gene>
<feature type="region of interest" description="Disordered" evidence="5">
    <location>
        <begin position="231"/>
        <end position="311"/>
    </location>
</feature>
<evidence type="ECO:0000256" key="2">
    <source>
        <dbReference type="ARBA" id="ARBA00022553"/>
    </source>
</evidence>
<organism evidence="6 7">
    <name type="scientific">Galeopterus variegatus</name>
    <name type="common">Malayan flying lemur</name>
    <name type="synonym">Cynocephalus variegatus</name>
    <dbReference type="NCBI Taxonomy" id="482537"/>
    <lineage>
        <taxon>Eukaryota</taxon>
        <taxon>Metazoa</taxon>
        <taxon>Chordata</taxon>
        <taxon>Craniata</taxon>
        <taxon>Vertebrata</taxon>
        <taxon>Euteleostomi</taxon>
        <taxon>Mammalia</taxon>
        <taxon>Eutheria</taxon>
        <taxon>Euarchontoglires</taxon>
        <taxon>Dermoptera</taxon>
        <taxon>Cynocephalidae</taxon>
        <taxon>Galeopterus</taxon>
    </lineage>
</organism>
<evidence type="ECO:0000256" key="5">
    <source>
        <dbReference type="SAM" id="MobiDB-lite"/>
    </source>
</evidence>
<dbReference type="PANTHER" id="PTHR16188">
    <property type="entry name" value="PROTEIN PHOSPHATASE 1 INHIBITOR POTENTIATED BY PROTEIN KINASE C"/>
    <property type="match status" value="1"/>
</dbReference>
<dbReference type="SUPFAM" id="SSF81790">
    <property type="entry name" value="Myosin phosphatase inhibitor 17kDa protein, CPI-17"/>
    <property type="match status" value="1"/>
</dbReference>
<comment type="similarity">
    <text evidence="1 4">Belongs to the PP1 inhibitor family.</text>
</comment>
<dbReference type="InterPro" id="IPR036658">
    <property type="entry name" value="CPI-17_sf"/>
</dbReference>
<dbReference type="Gene3D" id="1.10.150.220">
    <property type="entry name" value="CPI-17"/>
    <property type="match status" value="1"/>
</dbReference>
<feature type="compositionally biased region" description="Pro residues" evidence="5">
    <location>
        <begin position="272"/>
        <end position="281"/>
    </location>
</feature>
<dbReference type="Pfam" id="PF05361">
    <property type="entry name" value="PP1_inhibitor"/>
    <property type="match status" value="1"/>
</dbReference>
<name>A0ABM0QZ97_GALVR</name>
<dbReference type="PANTHER" id="PTHR16188:SF5">
    <property type="entry name" value="PROTEIN PHOSPHATASE 1 REGULATORY SUBUNIT 14B"/>
    <property type="match status" value="1"/>
</dbReference>
<feature type="compositionally biased region" description="Basic and acidic residues" evidence="5">
    <location>
        <begin position="34"/>
        <end position="49"/>
    </location>
</feature>
<evidence type="ECO:0000256" key="3">
    <source>
        <dbReference type="ARBA" id="ARBA00023272"/>
    </source>
</evidence>
<keyword evidence="4" id="KW-0472">Membrane</keyword>
<accession>A0ABM0QZ97</accession>
<protein>
    <recommendedName>
        <fullName evidence="4">Protein phosphatase 1 regulatory subunit 14</fullName>
    </recommendedName>
</protein>
<keyword evidence="6" id="KW-1185">Reference proteome</keyword>
<dbReference type="InterPro" id="IPR008025">
    <property type="entry name" value="CPI-17"/>
</dbReference>
<comment type="subcellular location">
    <subcellularLocation>
        <location evidence="4">Membrane</location>
        <topology evidence="4">Peripheral membrane protein</topology>
    </subcellularLocation>
</comment>